<dbReference type="Gene3D" id="3.40.50.720">
    <property type="entry name" value="NAD(P)-binding Rossmann-like Domain"/>
    <property type="match status" value="1"/>
</dbReference>
<proteinExistence type="predicted"/>
<comment type="caution">
    <text evidence="2">The sequence shown here is derived from an EMBL/GenBank/DDBJ whole genome shotgun (WGS) entry which is preliminary data.</text>
</comment>
<evidence type="ECO:0000313" key="2">
    <source>
        <dbReference type="EMBL" id="TCL35367.1"/>
    </source>
</evidence>
<dbReference type="SUPFAM" id="SSF51735">
    <property type="entry name" value="NAD(P)-binding Rossmann-fold domains"/>
    <property type="match status" value="1"/>
</dbReference>
<feature type="domain" description="6-phosphogluconate dehydrogenase NADP-binding" evidence="1">
    <location>
        <begin position="14"/>
        <end position="124"/>
    </location>
</feature>
<dbReference type="InterPro" id="IPR036291">
    <property type="entry name" value="NAD(P)-bd_dom_sf"/>
</dbReference>
<dbReference type="EMBL" id="SLUI01000012">
    <property type="protein sequence ID" value="TCL35367.1"/>
    <property type="molecule type" value="Genomic_DNA"/>
</dbReference>
<protein>
    <submittedName>
        <fullName evidence="2">6-phosphogluconate dehydrogenase-like protein</fullName>
    </submittedName>
</protein>
<dbReference type="AlphaFoldDB" id="A0A4R1PWJ1"/>
<dbReference type="GO" id="GO:0050661">
    <property type="term" value="F:NADP binding"/>
    <property type="evidence" value="ECO:0007669"/>
    <property type="project" value="InterPro"/>
</dbReference>
<reference evidence="2 3" key="1">
    <citation type="submission" date="2019-03" db="EMBL/GenBank/DDBJ databases">
        <title>Genomic Encyclopedia of Type Strains, Phase IV (KMG-IV): sequencing the most valuable type-strain genomes for metagenomic binning, comparative biology and taxonomic classification.</title>
        <authorList>
            <person name="Goeker M."/>
        </authorList>
    </citation>
    <scope>NUCLEOTIDE SEQUENCE [LARGE SCALE GENOMIC DNA]</scope>
    <source>
        <strain evidence="2 3">DSM 15969</strain>
    </source>
</reference>
<dbReference type="Pfam" id="PF03446">
    <property type="entry name" value="NAD_binding_2"/>
    <property type="match status" value="1"/>
</dbReference>
<organism evidence="2 3">
    <name type="scientific">Anaerospora hongkongensis</name>
    <dbReference type="NCBI Taxonomy" id="244830"/>
    <lineage>
        <taxon>Bacteria</taxon>
        <taxon>Bacillati</taxon>
        <taxon>Bacillota</taxon>
        <taxon>Negativicutes</taxon>
        <taxon>Selenomonadales</taxon>
        <taxon>Sporomusaceae</taxon>
        <taxon>Anaerospora</taxon>
    </lineage>
</organism>
<dbReference type="RefSeq" id="WP_243650598.1">
    <property type="nucleotide sequence ID" value="NZ_SLUI01000012.1"/>
</dbReference>
<keyword evidence="3" id="KW-1185">Reference proteome</keyword>
<accession>A0A4R1PWJ1</accession>
<name>A0A4R1PWJ1_9FIRM</name>
<evidence type="ECO:0000259" key="1">
    <source>
        <dbReference type="Pfam" id="PF03446"/>
    </source>
</evidence>
<dbReference type="InterPro" id="IPR006115">
    <property type="entry name" value="6PGDH_NADP-bd"/>
</dbReference>
<evidence type="ECO:0000313" key="3">
    <source>
        <dbReference type="Proteomes" id="UP000295063"/>
    </source>
</evidence>
<sequence>MQKGMNKMYDNGLIGVVGLGRLGRIVTARLAGQHRLVVYDRNAELVKAIAELHGAAAAGRLTELACCNIVLLALPDKEIVTCIRELNALKKEMLVINMATNAPQKVVEEAAEQPLRCTSVKFVGHAGEMALGFNPVIIVNEEPADQVQAVSKLFQSIGRVVTGQADIVTEINTIAAQKALEAGVRIEQTLQAKGYNHPAIIESAIAQVGAGILKSYATKDLGPFAQDIIKELKMKEEV</sequence>
<gene>
    <name evidence="2" type="ORF">EV210_11225</name>
</gene>
<dbReference type="Proteomes" id="UP000295063">
    <property type="component" value="Unassembled WGS sequence"/>
</dbReference>